<evidence type="ECO:0000256" key="7">
    <source>
        <dbReference type="ARBA" id="ARBA00022840"/>
    </source>
</evidence>
<dbReference type="InterPro" id="IPR014001">
    <property type="entry name" value="Helicase_ATP-bd"/>
</dbReference>
<feature type="compositionally biased region" description="Low complexity" evidence="10">
    <location>
        <begin position="462"/>
        <end position="472"/>
    </location>
</feature>
<feature type="compositionally biased region" description="Polar residues" evidence="10">
    <location>
        <begin position="473"/>
        <end position="489"/>
    </location>
</feature>
<feature type="domain" description="Dynamin-type G" evidence="13">
    <location>
        <begin position="55"/>
        <end position="286"/>
    </location>
</feature>
<dbReference type="VEuPathDB" id="TriTrypDB:LdBPK_342040.1"/>
<keyword evidence="8" id="KW-0508">mRNA splicing</keyword>
<dbReference type="CDD" id="cd18791">
    <property type="entry name" value="SF2_C_RHA"/>
    <property type="match status" value="1"/>
</dbReference>
<name>A0A504XPA4_LEIDO</name>
<dbReference type="EMBL" id="RHLD01000015">
    <property type="protein sequence ID" value="TPP46887.1"/>
    <property type="molecule type" value="Genomic_DNA"/>
</dbReference>
<dbReference type="Gene3D" id="3.40.50.300">
    <property type="entry name" value="P-loop containing nucleotide triphosphate hydrolases"/>
    <property type="match status" value="3"/>
</dbReference>
<dbReference type="InterPro" id="IPR048333">
    <property type="entry name" value="HA2_WH"/>
</dbReference>
<feature type="domain" description="Helicase ATP-binding" evidence="11">
    <location>
        <begin position="572"/>
        <end position="735"/>
    </location>
</feature>
<dbReference type="VEuPathDB" id="TriTrypDB:LdCL_340028000"/>
<evidence type="ECO:0000259" key="13">
    <source>
        <dbReference type="PROSITE" id="PS51718"/>
    </source>
</evidence>
<keyword evidence="5" id="KW-0378">Hydrolase</keyword>
<dbReference type="GO" id="GO:0005886">
    <property type="term" value="C:plasma membrane"/>
    <property type="evidence" value="ECO:0007669"/>
    <property type="project" value="UniProtKB-SubCell"/>
</dbReference>
<dbReference type="FunFam" id="1.20.120.1080:FF:000068">
    <property type="entry name" value="ATP-dependent RNA helicase, putative"/>
    <property type="match status" value="1"/>
</dbReference>
<dbReference type="VEuPathDB" id="TriTrypDB:LDHU3_34.3450"/>
<dbReference type="PROSITE" id="PS51194">
    <property type="entry name" value="HELICASE_CTER"/>
    <property type="match status" value="1"/>
</dbReference>
<dbReference type="Pfam" id="PF00271">
    <property type="entry name" value="Helicase_C"/>
    <property type="match status" value="1"/>
</dbReference>
<dbReference type="InterPro" id="IPR002464">
    <property type="entry name" value="DNA/RNA_helicase_DEAH_CS"/>
</dbReference>
<dbReference type="VEuPathDB" id="TriTrypDB:LDHU3_34.3440"/>
<dbReference type="InterPro" id="IPR011545">
    <property type="entry name" value="DEAD/DEAH_box_helicase_dom"/>
</dbReference>
<gene>
    <name evidence="14" type="ORF">CGC20_21435</name>
</gene>
<dbReference type="GO" id="GO:0003724">
    <property type="term" value="F:RNA helicase activity"/>
    <property type="evidence" value="ECO:0007669"/>
    <property type="project" value="UniProtKB-EC"/>
</dbReference>
<dbReference type="AlphaFoldDB" id="A0A504XPA4"/>
<dbReference type="PROSITE" id="PS51192">
    <property type="entry name" value="HELICASE_ATP_BIND_1"/>
    <property type="match status" value="1"/>
</dbReference>
<dbReference type="InterPro" id="IPR040990">
    <property type="entry name" value="DUF5600"/>
</dbReference>
<keyword evidence="3" id="KW-0507">mRNA processing</keyword>
<evidence type="ECO:0000256" key="10">
    <source>
        <dbReference type="SAM" id="MobiDB-lite"/>
    </source>
</evidence>
<evidence type="ECO:0000256" key="4">
    <source>
        <dbReference type="ARBA" id="ARBA00022741"/>
    </source>
</evidence>
<dbReference type="GO" id="GO:0005524">
    <property type="term" value="F:ATP binding"/>
    <property type="evidence" value="ECO:0007669"/>
    <property type="project" value="UniProtKB-KW"/>
</dbReference>
<dbReference type="PANTHER" id="PTHR18934:SF109">
    <property type="entry name" value="ATP-DEPENDENT RNA HELICASE DHX15 HOMOLOG"/>
    <property type="match status" value="1"/>
</dbReference>
<dbReference type="SMART" id="SM00487">
    <property type="entry name" value="DEXDc"/>
    <property type="match status" value="1"/>
</dbReference>
<dbReference type="PROSITE" id="PS00690">
    <property type="entry name" value="DEAH_ATP_HELICASE"/>
    <property type="match status" value="1"/>
</dbReference>
<dbReference type="FunFam" id="3.40.50.300:FF:001148">
    <property type="entry name" value="Pre-mRNA-splicing factor ATP-dependent RNA helicase DHX15/PRP43"/>
    <property type="match status" value="1"/>
</dbReference>
<feature type="compositionally biased region" description="Low complexity" evidence="10">
    <location>
        <begin position="426"/>
        <end position="455"/>
    </location>
</feature>
<dbReference type="InterPro" id="IPR003593">
    <property type="entry name" value="AAA+_ATPase"/>
</dbReference>
<dbReference type="Pfam" id="PF18150">
    <property type="entry name" value="DUF5600"/>
    <property type="match status" value="1"/>
</dbReference>
<dbReference type="InterPro" id="IPR011709">
    <property type="entry name" value="DEAD-box_helicase_OB_fold"/>
</dbReference>
<dbReference type="VEuPathDB" id="TriTrypDB:LdBPK_342030.1"/>
<comment type="caution">
    <text evidence="14">The sequence shown here is derived from an EMBL/GenBank/DDBJ whole genome shotgun (WGS) entry which is preliminary data.</text>
</comment>
<dbReference type="VEuPathDB" id="TriTrypDB:LdCL_340028100"/>
<dbReference type="SMART" id="SM00490">
    <property type="entry name" value="HELICc"/>
    <property type="match status" value="1"/>
</dbReference>
<dbReference type="PROSITE" id="PS51718">
    <property type="entry name" value="G_DYNAMIN_2"/>
    <property type="match status" value="1"/>
</dbReference>
<dbReference type="InterPro" id="IPR001650">
    <property type="entry name" value="Helicase_C-like"/>
</dbReference>
<evidence type="ECO:0000256" key="5">
    <source>
        <dbReference type="ARBA" id="ARBA00022801"/>
    </source>
</evidence>
<feature type="region of interest" description="Disordered" evidence="10">
    <location>
        <begin position="424"/>
        <end position="489"/>
    </location>
</feature>
<proteinExistence type="predicted"/>
<accession>A0A504XPA4</accession>
<dbReference type="InterPro" id="IPR045063">
    <property type="entry name" value="Dynamin_N"/>
</dbReference>
<dbReference type="SMART" id="SM00382">
    <property type="entry name" value="AAA"/>
    <property type="match status" value="1"/>
</dbReference>
<dbReference type="Gene3D" id="1.20.120.1080">
    <property type="match status" value="1"/>
</dbReference>
<dbReference type="GO" id="GO:0008380">
    <property type="term" value="P:RNA splicing"/>
    <property type="evidence" value="ECO:0007669"/>
    <property type="project" value="UniProtKB-KW"/>
</dbReference>
<dbReference type="GO" id="GO:0003723">
    <property type="term" value="F:RNA binding"/>
    <property type="evidence" value="ECO:0007669"/>
    <property type="project" value="TreeGrafter"/>
</dbReference>
<evidence type="ECO:0000256" key="2">
    <source>
        <dbReference type="ARBA" id="ARBA00012552"/>
    </source>
</evidence>
<dbReference type="GO" id="GO:0016787">
    <property type="term" value="F:hydrolase activity"/>
    <property type="evidence" value="ECO:0007669"/>
    <property type="project" value="UniProtKB-KW"/>
</dbReference>
<dbReference type="CDD" id="cd09913">
    <property type="entry name" value="EHD"/>
    <property type="match status" value="1"/>
</dbReference>
<evidence type="ECO:0000259" key="12">
    <source>
        <dbReference type="PROSITE" id="PS51194"/>
    </source>
</evidence>
<organism evidence="14 15">
    <name type="scientific">Leishmania donovani</name>
    <dbReference type="NCBI Taxonomy" id="5661"/>
    <lineage>
        <taxon>Eukaryota</taxon>
        <taxon>Discoba</taxon>
        <taxon>Euglenozoa</taxon>
        <taxon>Kinetoplastea</taxon>
        <taxon>Metakinetoplastina</taxon>
        <taxon>Trypanosomatida</taxon>
        <taxon>Trypanosomatidae</taxon>
        <taxon>Leishmaniinae</taxon>
        <taxon>Leishmania</taxon>
    </lineage>
</organism>
<keyword evidence="7" id="KW-0067">ATP-binding</keyword>
<evidence type="ECO:0000256" key="8">
    <source>
        <dbReference type="ARBA" id="ARBA00023187"/>
    </source>
</evidence>
<comment type="catalytic activity">
    <reaction evidence="9">
        <text>ATP + H2O = ADP + phosphate + H(+)</text>
        <dbReference type="Rhea" id="RHEA:13065"/>
        <dbReference type="ChEBI" id="CHEBI:15377"/>
        <dbReference type="ChEBI" id="CHEBI:15378"/>
        <dbReference type="ChEBI" id="CHEBI:30616"/>
        <dbReference type="ChEBI" id="CHEBI:43474"/>
        <dbReference type="ChEBI" id="CHEBI:456216"/>
        <dbReference type="EC" id="3.6.4.13"/>
    </reaction>
</comment>
<dbReference type="Pfam" id="PF07717">
    <property type="entry name" value="OB_NTP_bind"/>
    <property type="match status" value="1"/>
</dbReference>
<evidence type="ECO:0000259" key="11">
    <source>
        <dbReference type="PROSITE" id="PS51192"/>
    </source>
</evidence>
<evidence type="ECO:0000256" key="3">
    <source>
        <dbReference type="ARBA" id="ARBA00022664"/>
    </source>
</evidence>
<comment type="subcellular location">
    <subcellularLocation>
        <location evidence="1">Endosome membrane</location>
        <topology evidence="1">Peripheral membrane protein</topology>
    </subcellularLocation>
</comment>
<keyword evidence="6" id="KW-0347">Helicase</keyword>
<dbReference type="InterPro" id="IPR007502">
    <property type="entry name" value="Helicase-assoc_dom"/>
</dbReference>
<dbReference type="GO" id="GO:0005525">
    <property type="term" value="F:GTP binding"/>
    <property type="evidence" value="ECO:0007669"/>
    <property type="project" value="InterPro"/>
</dbReference>
<dbReference type="Pfam" id="PF21010">
    <property type="entry name" value="HA2_C"/>
    <property type="match status" value="1"/>
</dbReference>
<dbReference type="Pfam" id="PF04408">
    <property type="entry name" value="WHD_HA2"/>
    <property type="match status" value="1"/>
</dbReference>
<dbReference type="InterPro" id="IPR030381">
    <property type="entry name" value="G_DYNAMIN_dom"/>
</dbReference>
<evidence type="ECO:0000313" key="14">
    <source>
        <dbReference type="EMBL" id="TPP46887.1"/>
    </source>
</evidence>
<dbReference type="GO" id="GO:0006397">
    <property type="term" value="P:mRNA processing"/>
    <property type="evidence" value="ECO:0007669"/>
    <property type="project" value="UniProtKB-KW"/>
</dbReference>
<dbReference type="EC" id="3.6.4.13" evidence="2"/>
<dbReference type="SMART" id="SM00847">
    <property type="entry name" value="HA2"/>
    <property type="match status" value="1"/>
</dbReference>
<dbReference type="GO" id="GO:0010008">
    <property type="term" value="C:endosome membrane"/>
    <property type="evidence" value="ECO:0007669"/>
    <property type="project" value="UniProtKB-SubCell"/>
</dbReference>
<protein>
    <recommendedName>
        <fullName evidence="2">RNA helicase</fullName>
        <ecNumber evidence="2">3.6.4.13</ecNumber>
    </recommendedName>
</protein>
<keyword evidence="4" id="KW-0547">Nucleotide-binding</keyword>
<sequence length="1269" mass="141902">MSEMQEALKKKEAWDRHLESTLLQLSYFYTSRIEPVEASYNYNVFRPTWFAESIKQKMPFVTFLGPFSSGKSSFLNYLLQGDYLMTGPQPVTDKFTVVMYGEQFQQIPGRVLMADSRLPYRGLSQFGDAFAEFFAGVVVPHPILRCVSFIDTPGILEASGDMHSRRYDYIEVCRWFVEKSDLVFFLFDPTKLDAGPELRQVFSKALLHEESKIRIVMNKADSVRAQELMRVYGSLYWNLSNLVHSTEPPRLYVSSFWDKPYHDGTDHALFEKEKEDLLYELIVTIPLQSLDRRVTSMMRRASDVLLFALICASYRTRLPAVFGKNKAKERFYEEYETIVKDLASRYHTSENSFPTCADVRAFLTRVDSKDFPDIEKLEKRGWIKLLKSTIDVDLPRLLQPLKEYSMSDPREQRDAIKLQRKYMQQRASAAPPARAATVASLGGNDPPSATPKAVVSPPPAAAPAAGSVSSTTDTQAQIPGAATTASNDQMELTMQTHLMALKRVREEAAENGEAGLGDTLVSQLPKKRPEVAVCTSSSALSPFTRQPFSARYRQLLQSRQRLPVFEKRHLIQETVRTNSVTLLVGETGSGKTTQVPHFLAELQDTFTGVIACTQPRRIAAISVATRVAEEMDVPLGAHVGYHVRFDSRQCDATRVLYMTDGMLLREAFTDSDLQKYSVVVVDEAHERTIDTDVVLGLLKRLLTRRPLFRLVVMSATLDVAKIQSYFPGAPLVHVSGRMHDVDVLYMPHPVRDYVEATVSCVLQLHEREPAGDILCFLTGEAEIERAVAALHQALGSSSAAASKEHEAPVQGPGKDLTLFNTPADDLARPARPTEVVVLPLYGSLSLQEQQKVFATYPPNTRKIVVATNIAETSVTIDGIVYVVDCGYQKQSLYNSEARVDYLLPAVISKASAEQRKGRAGRTRPGKCFRLFTSADFATFPDQTHPEILRTNIVNTVLLLLTLGVANPCEFPFIDPPSDQGMSDAFYQLLYFGAVDDGLQLTDFGRRMAVFPVDVCLARMLLMAPKHGCGADAAVVAAMLEAGNAFSRPPSRLAEAREAHARFDDADGDHVVLFRVFHAYFKNQQNGKRFCYENYLRHQTLQQAVQVYNQLRRLMSQLTIPVQSTYIPEREYVDTVALRKAVLEGFFTQVAFLTPVAPITHTAGADPTTRVYRTVRDALSVTLHRQSVLAATHKSRALPTWIVFDRLEVQGDSGTFIRTASAVEVGWLLDVSDFYTDLSEIPDGEIAQVLRRACEAESSVHAGKAERESV</sequence>
<feature type="domain" description="Helicase C-terminal" evidence="12">
    <location>
        <begin position="749"/>
        <end position="963"/>
    </location>
</feature>
<dbReference type="SUPFAM" id="SSF52540">
    <property type="entry name" value="P-loop containing nucleoside triphosphate hydrolases"/>
    <property type="match status" value="2"/>
</dbReference>
<evidence type="ECO:0000256" key="1">
    <source>
        <dbReference type="ARBA" id="ARBA00004481"/>
    </source>
</evidence>
<evidence type="ECO:0000313" key="15">
    <source>
        <dbReference type="Proteomes" id="UP000318821"/>
    </source>
</evidence>
<dbReference type="PANTHER" id="PTHR18934">
    <property type="entry name" value="ATP-DEPENDENT RNA HELICASE"/>
    <property type="match status" value="1"/>
</dbReference>
<reference evidence="15" key="1">
    <citation type="submission" date="2019-02" db="EMBL/GenBank/DDBJ databases">
        <title>FDA dAtabase for Regulatory Grade micrObial Sequences (FDA-ARGOS): Supporting development and validation of Infectious Disease Dx tests.</title>
        <authorList>
            <person name="Duncan R."/>
            <person name="Fisher C."/>
            <person name="Tallon L."/>
            <person name="Sadzewicz L."/>
            <person name="Sengamalay N."/>
            <person name="Ott S."/>
            <person name="Godinez A."/>
            <person name="Nagaraj S."/>
            <person name="Vavikolanu K."/>
            <person name="Vyas G."/>
            <person name="Nadendla S."/>
            <person name="Aluvathingal J."/>
            <person name="Sichtig H."/>
        </authorList>
    </citation>
    <scope>NUCLEOTIDE SEQUENCE [LARGE SCALE GENOMIC DNA]</scope>
    <source>
        <strain evidence="15">FDAARGOS_360</strain>
    </source>
</reference>
<evidence type="ECO:0000256" key="9">
    <source>
        <dbReference type="ARBA" id="ARBA00047984"/>
    </source>
</evidence>
<dbReference type="CDD" id="cd17917">
    <property type="entry name" value="DEXHc_RHA-like"/>
    <property type="match status" value="1"/>
</dbReference>
<dbReference type="InterPro" id="IPR027417">
    <property type="entry name" value="P-loop_NTPase"/>
</dbReference>
<dbReference type="Gene3D" id="1.10.268.20">
    <property type="match status" value="1"/>
</dbReference>
<dbReference type="Proteomes" id="UP000318821">
    <property type="component" value="Unassembled WGS sequence"/>
</dbReference>
<dbReference type="Pfam" id="PF00350">
    <property type="entry name" value="Dynamin_N"/>
    <property type="match status" value="1"/>
</dbReference>
<dbReference type="Pfam" id="PF00270">
    <property type="entry name" value="DEAD"/>
    <property type="match status" value="1"/>
</dbReference>
<evidence type="ECO:0000256" key="6">
    <source>
        <dbReference type="ARBA" id="ARBA00022806"/>
    </source>
</evidence>